<dbReference type="GO" id="GO:0006644">
    <property type="term" value="P:phospholipid metabolic process"/>
    <property type="evidence" value="ECO:0007669"/>
    <property type="project" value="InterPro"/>
</dbReference>
<keyword evidence="7" id="KW-0378">Hydrolase</keyword>
<evidence type="ECO:0000256" key="9">
    <source>
        <dbReference type="ARBA" id="ARBA00022963"/>
    </source>
</evidence>
<feature type="binding site" evidence="14">
    <location>
        <position position="50"/>
    </location>
    <ligand>
        <name>Ca(2+)</name>
        <dbReference type="ChEBI" id="CHEBI:29108"/>
    </ligand>
</feature>
<gene>
    <name evidence="18" type="ORF">X975_00301</name>
</gene>
<feature type="non-terminal residue" evidence="18">
    <location>
        <position position="166"/>
    </location>
</feature>
<evidence type="ECO:0000313" key="19">
    <source>
        <dbReference type="Proteomes" id="UP000054359"/>
    </source>
</evidence>
<evidence type="ECO:0000256" key="13">
    <source>
        <dbReference type="PIRSR" id="PIRSR601211-1"/>
    </source>
</evidence>
<keyword evidence="10" id="KW-0443">Lipid metabolism</keyword>
<dbReference type="GO" id="GO:0016042">
    <property type="term" value="P:lipid catabolic process"/>
    <property type="evidence" value="ECO:0007669"/>
    <property type="project" value="UniProtKB-KW"/>
</dbReference>
<evidence type="ECO:0000256" key="15">
    <source>
        <dbReference type="PIRSR" id="PIRSR601211-3"/>
    </source>
</evidence>
<feature type="binding site" evidence="14">
    <location>
        <position position="69"/>
    </location>
    <ligand>
        <name>Ca(2+)</name>
        <dbReference type="ChEBI" id="CHEBI:29108"/>
    </ligand>
</feature>
<keyword evidence="19" id="KW-1185">Reference proteome</keyword>
<proteinExistence type="inferred from homology"/>
<comment type="catalytic activity">
    <reaction evidence="1">
        <text>a 1,2-diacyl-sn-glycero-3-phosphocholine + H2O = a 1-acyl-sn-glycero-3-phosphocholine + a fatty acid + H(+)</text>
        <dbReference type="Rhea" id="RHEA:15801"/>
        <dbReference type="ChEBI" id="CHEBI:15377"/>
        <dbReference type="ChEBI" id="CHEBI:15378"/>
        <dbReference type="ChEBI" id="CHEBI:28868"/>
        <dbReference type="ChEBI" id="CHEBI:57643"/>
        <dbReference type="ChEBI" id="CHEBI:58168"/>
        <dbReference type="EC" id="3.1.1.4"/>
    </reaction>
</comment>
<evidence type="ECO:0000256" key="5">
    <source>
        <dbReference type="ARBA" id="ARBA00022525"/>
    </source>
</evidence>
<dbReference type="InterPro" id="IPR016090">
    <property type="entry name" value="PLA2-like_dom"/>
</dbReference>
<evidence type="ECO:0000256" key="2">
    <source>
        <dbReference type="ARBA" id="ARBA00004613"/>
    </source>
</evidence>
<evidence type="ECO:0000256" key="3">
    <source>
        <dbReference type="ARBA" id="ARBA00009659"/>
    </source>
</evidence>
<evidence type="ECO:0000256" key="4">
    <source>
        <dbReference type="ARBA" id="ARBA00013278"/>
    </source>
</evidence>
<evidence type="ECO:0000256" key="8">
    <source>
        <dbReference type="ARBA" id="ARBA00022837"/>
    </source>
</evidence>
<dbReference type="CDD" id="cd00125">
    <property type="entry name" value="PLA2c"/>
    <property type="match status" value="1"/>
</dbReference>
<dbReference type="GO" id="GO:0005576">
    <property type="term" value="C:extracellular region"/>
    <property type="evidence" value="ECO:0007669"/>
    <property type="project" value="UniProtKB-SubCell"/>
</dbReference>
<dbReference type="GO" id="GO:0004623">
    <property type="term" value="F:phospholipase A2 activity"/>
    <property type="evidence" value="ECO:0007669"/>
    <property type="project" value="UniProtKB-EC"/>
</dbReference>
<feature type="signal peptide" evidence="16">
    <location>
        <begin position="1"/>
        <end position="22"/>
    </location>
</feature>
<evidence type="ECO:0000256" key="12">
    <source>
        <dbReference type="ARBA" id="ARBA00023157"/>
    </source>
</evidence>
<dbReference type="GO" id="GO:0050482">
    <property type="term" value="P:arachidonate secretion"/>
    <property type="evidence" value="ECO:0007669"/>
    <property type="project" value="InterPro"/>
</dbReference>
<keyword evidence="5" id="KW-0964">Secreted</keyword>
<accession>A0A087TLC5</accession>
<feature type="disulfide bond" evidence="15">
    <location>
        <begin position="71"/>
        <end position="115"/>
    </location>
</feature>
<evidence type="ECO:0000256" key="14">
    <source>
        <dbReference type="PIRSR" id="PIRSR601211-2"/>
    </source>
</evidence>
<evidence type="ECO:0000256" key="11">
    <source>
        <dbReference type="ARBA" id="ARBA00023145"/>
    </source>
</evidence>
<evidence type="ECO:0000259" key="17">
    <source>
        <dbReference type="SMART" id="SM00085"/>
    </source>
</evidence>
<dbReference type="InterPro" id="IPR001211">
    <property type="entry name" value="PLA2"/>
</dbReference>
<feature type="binding site" evidence="14">
    <location>
        <position position="52"/>
    </location>
    <ligand>
        <name>Ca(2+)</name>
        <dbReference type="ChEBI" id="CHEBI:29108"/>
    </ligand>
</feature>
<dbReference type="Proteomes" id="UP000054359">
    <property type="component" value="Unassembled WGS sequence"/>
</dbReference>
<feature type="active site" evidence="13">
    <location>
        <position position="116"/>
    </location>
</feature>
<comment type="similarity">
    <text evidence="3">Belongs to the phospholipase A2 family. Group III subfamily.</text>
</comment>
<organism evidence="18 19">
    <name type="scientific">Stegodyphus mimosarum</name>
    <name type="common">African social velvet spider</name>
    <dbReference type="NCBI Taxonomy" id="407821"/>
    <lineage>
        <taxon>Eukaryota</taxon>
        <taxon>Metazoa</taxon>
        <taxon>Ecdysozoa</taxon>
        <taxon>Arthropoda</taxon>
        <taxon>Chelicerata</taxon>
        <taxon>Arachnida</taxon>
        <taxon>Araneae</taxon>
        <taxon>Araneomorphae</taxon>
        <taxon>Entelegynae</taxon>
        <taxon>Eresoidea</taxon>
        <taxon>Eresidae</taxon>
        <taxon>Stegodyphus</taxon>
    </lineage>
</organism>
<dbReference type="SUPFAM" id="SSF48619">
    <property type="entry name" value="Phospholipase A2, PLA2"/>
    <property type="match status" value="1"/>
</dbReference>
<evidence type="ECO:0000256" key="16">
    <source>
        <dbReference type="SAM" id="SignalP"/>
    </source>
</evidence>
<keyword evidence="6 14" id="KW-0479">Metal-binding</keyword>
<dbReference type="EMBL" id="KK115748">
    <property type="protein sequence ID" value="KFM65914.1"/>
    <property type="molecule type" value="Genomic_DNA"/>
</dbReference>
<feature type="active site" evidence="13">
    <location>
        <position position="68"/>
    </location>
</feature>
<evidence type="ECO:0000256" key="7">
    <source>
        <dbReference type="ARBA" id="ARBA00022801"/>
    </source>
</evidence>
<dbReference type="InterPro" id="IPR036444">
    <property type="entry name" value="PLipase_A2_dom_sf"/>
</dbReference>
<keyword evidence="9" id="KW-0442">Lipid degradation</keyword>
<dbReference type="GO" id="GO:0005509">
    <property type="term" value="F:calcium ion binding"/>
    <property type="evidence" value="ECO:0007669"/>
    <property type="project" value="InterPro"/>
</dbReference>
<dbReference type="PROSITE" id="PS00118">
    <property type="entry name" value="PA2_HIS"/>
    <property type="match status" value="1"/>
</dbReference>
<protein>
    <recommendedName>
        <fullName evidence="4">phospholipase A2</fullName>
        <ecNumber evidence="4">3.1.1.4</ecNumber>
    </recommendedName>
</protein>
<dbReference type="STRING" id="407821.A0A087TLC5"/>
<comment type="subcellular location">
    <subcellularLocation>
        <location evidence="2">Secreted</location>
    </subcellularLocation>
</comment>
<dbReference type="OMA" id="PCRTGLC"/>
<dbReference type="SMART" id="SM00085">
    <property type="entry name" value="PA2c"/>
    <property type="match status" value="1"/>
</dbReference>
<keyword evidence="11" id="KW-0865">Zymogen</keyword>
<evidence type="ECO:0000256" key="6">
    <source>
        <dbReference type="ARBA" id="ARBA00022723"/>
    </source>
</evidence>
<dbReference type="EC" id="3.1.1.4" evidence="4"/>
<feature type="domain" description="Phospholipase A2-like central" evidence="17">
    <location>
        <begin position="23"/>
        <end position="144"/>
    </location>
</feature>
<evidence type="ECO:0000256" key="1">
    <source>
        <dbReference type="ARBA" id="ARBA00001604"/>
    </source>
</evidence>
<dbReference type="OrthoDB" id="5841574at2759"/>
<sequence length="166" mass="18266">MVTLAWAVSSGVLLFFVKGCSSSVLDLGNMLRVMTGRNPLDFVNYGNWCGLGGSGPVVDKIDRCCKMHDFCYDKASDTVCGEEKPHLAAYTWKYAAGKIHCNKVDRPCGLASCRCDAKFAICVSIYKDSYDPRNKRTRPIFSIISNIAQLHPTRKSSESGISIRIG</sequence>
<dbReference type="Gene3D" id="1.20.90.10">
    <property type="entry name" value="Phospholipase A2 domain"/>
    <property type="match status" value="1"/>
</dbReference>
<dbReference type="Pfam" id="PF00068">
    <property type="entry name" value="Phospholip_A2_1"/>
    <property type="match status" value="1"/>
</dbReference>
<dbReference type="AlphaFoldDB" id="A0A087TLC5"/>
<evidence type="ECO:0000256" key="10">
    <source>
        <dbReference type="ARBA" id="ARBA00023098"/>
    </source>
</evidence>
<feature type="chain" id="PRO_5001386844" description="phospholipase A2" evidence="16">
    <location>
        <begin position="23"/>
        <end position="166"/>
    </location>
</feature>
<keyword evidence="12 15" id="KW-1015">Disulfide bond</keyword>
<evidence type="ECO:0000313" key="18">
    <source>
        <dbReference type="EMBL" id="KFM65914.1"/>
    </source>
</evidence>
<name>A0A087TLC5_STEMI</name>
<dbReference type="PANTHER" id="PTHR11716">
    <property type="entry name" value="PHOSPHOLIPASE A2 FAMILY MEMBER"/>
    <property type="match status" value="1"/>
</dbReference>
<dbReference type="PANTHER" id="PTHR11716:SF47">
    <property type="entry name" value="PHOSPHOLIPASE A2-ALPHA"/>
    <property type="match status" value="1"/>
</dbReference>
<keyword evidence="16" id="KW-0732">Signal</keyword>
<dbReference type="InterPro" id="IPR033113">
    <property type="entry name" value="PLA2_histidine"/>
</dbReference>
<feature type="disulfide bond" evidence="15">
    <location>
        <begin position="49"/>
        <end position="65"/>
    </location>
</feature>
<feature type="disulfide bond" evidence="15">
    <location>
        <begin position="64"/>
        <end position="122"/>
    </location>
</feature>
<comment type="cofactor">
    <cofactor evidence="14">
        <name>Ca(2+)</name>
        <dbReference type="ChEBI" id="CHEBI:29108"/>
    </cofactor>
    <text evidence="14">Binds 1 Ca(2+) ion per subunit.</text>
</comment>
<dbReference type="PRINTS" id="PR00389">
    <property type="entry name" value="PHPHLIPASEA2"/>
</dbReference>
<reference evidence="18 19" key="1">
    <citation type="submission" date="2013-11" db="EMBL/GenBank/DDBJ databases">
        <title>Genome sequencing of Stegodyphus mimosarum.</title>
        <authorList>
            <person name="Bechsgaard J."/>
        </authorList>
    </citation>
    <scope>NUCLEOTIDE SEQUENCE [LARGE SCALE GENOMIC DNA]</scope>
</reference>
<keyword evidence="8 14" id="KW-0106">Calcium</keyword>
<feature type="disulfide bond" evidence="15">
    <location>
        <begin position="80"/>
        <end position="108"/>
    </location>
</feature>
<feature type="disulfide bond" evidence="15">
    <location>
        <begin position="101"/>
        <end position="113"/>
    </location>
</feature>